<dbReference type="AlphaFoldDB" id="A0A059F332"/>
<dbReference type="Gene3D" id="2.40.50.1000">
    <property type="match status" value="1"/>
</dbReference>
<evidence type="ECO:0000313" key="18">
    <source>
        <dbReference type="Proteomes" id="UP000030655"/>
    </source>
</evidence>
<dbReference type="Proteomes" id="UP000030655">
    <property type="component" value="Unassembled WGS sequence"/>
</dbReference>
<evidence type="ECO:0000256" key="12">
    <source>
        <dbReference type="ARBA" id="ARBA00023288"/>
    </source>
</evidence>
<organism evidence="17 18">
    <name type="scientific">Anncaliia algerae PRA339</name>
    <dbReference type="NCBI Taxonomy" id="1288291"/>
    <lineage>
        <taxon>Eukaryota</taxon>
        <taxon>Fungi</taxon>
        <taxon>Fungi incertae sedis</taxon>
        <taxon>Microsporidia</taxon>
        <taxon>Tubulinosematoidea</taxon>
        <taxon>Tubulinosematidae</taxon>
        <taxon>Anncaliia</taxon>
    </lineage>
</organism>
<dbReference type="Pfam" id="PF16205">
    <property type="entry name" value="Ribosomal_S17_N"/>
    <property type="match status" value="1"/>
</dbReference>
<evidence type="ECO:0000256" key="11">
    <source>
        <dbReference type="ARBA" id="ARBA00023274"/>
    </source>
</evidence>
<comment type="subcellular location">
    <subcellularLocation>
        <location evidence="1">Cytoplasm</location>
    </subcellularLocation>
</comment>
<dbReference type="GO" id="GO:0003735">
    <property type="term" value="F:structural constituent of ribosome"/>
    <property type="evidence" value="ECO:0007669"/>
    <property type="project" value="InterPro"/>
</dbReference>
<reference evidence="17 18" key="2">
    <citation type="submission" date="2014-03" db="EMBL/GenBank/DDBJ databases">
        <title>The Genome Sequence of Anncaliia algerae insect isolate PRA339.</title>
        <authorList>
            <consortium name="The Broad Institute Genome Sequencing Platform"/>
            <consortium name="The Broad Institute Genome Sequencing Center for Infectious Disease"/>
            <person name="Cuomo C."/>
            <person name="Becnel J."/>
            <person name="Sanscrainte N."/>
            <person name="Walker B."/>
            <person name="Young S.K."/>
            <person name="Zeng Q."/>
            <person name="Gargeya S."/>
            <person name="Fitzgerald M."/>
            <person name="Haas B."/>
            <person name="Abouelleil A."/>
            <person name="Alvarado L."/>
            <person name="Arachchi H.M."/>
            <person name="Berlin A.M."/>
            <person name="Chapman S.B."/>
            <person name="Dewar J."/>
            <person name="Goldberg J."/>
            <person name="Griggs A."/>
            <person name="Gujja S."/>
            <person name="Hansen M."/>
            <person name="Howarth C."/>
            <person name="Imamovic A."/>
            <person name="Larimer J."/>
            <person name="McCowan C."/>
            <person name="Murphy C."/>
            <person name="Neiman D."/>
            <person name="Pearson M."/>
            <person name="Priest M."/>
            <person name="Roberts A."/>
            <person name="Saif S."/>
            <person name="Shea T."/>
            <person name="Sisk P."/>
            <person name="Sykes S."/>
            <person name="Wortman J."/>
            <person name="Nusbaum C."/>
            <person name="Birren B."/>
        </authorList>
    </citation>
    <scope>NUCLEOTIDE SEQUENCE [LARGE SCALE GENOMIC DNA]</scope>
    <source>
        <strain evidence="17 18">PRA339</strain>
    </source>
</reference>
<dbReference type="CDD" id="cd00364">
    <property type="entry name" value="Ribosomal_uS17"/>
    <property type="match status" value="1"/>
</dbReference>
<name>A0A059F332_9MICR</name>
<feature type="domain" description="Small ribosomal subunit protein uS17 N-terminal" evidence="16">
    <location>
        <begin position="11"/>
        <end position="65"/>
    </location>
</feature>
<keyword evidence="18" id="KW-1185">Reference proteome</keyword>
<dbReference type="PRINTS" id="PR00973">
    <property type="entry name" value="RIBOSOMALS17"/>
</dbReference>
<reference evidence="18" key="1">
    <citation type="submission" date="2013-02" db="EMBL/GenBank/DDBJ databases">
        <authorList>
            <consortium name="The Broad Institute Genome Sequencing Platform"/>
            <person name="Cuomo C."/>
            <person name="Becnel J."/>
            <person name="Sanscrainte N."/>
            <person name="Walker B."/>
            <person name="Young S.K."/>
            <person name="Zeng Q."/>
            <person name="Gargeya S."/>
            <person name="Fitzgerald M."/>
            <person name="Haas B."/>
            <person name="Abouelleil A."/>
            <person name="Alvarado L."/>
            <person name="Arachchi H.M."/>
            <person name="Berlin A.M."/>
            <person name="Chapman S.B."/>
            <person name="Dewar J."/>
            <person name="Goldberg J."/>
            <person name="Griggs A."/>
            <person name="Gujja S."/>
            <person name="Hansen M."/>
            <person name="Howarth C."/>
            <person name="Imamovic A."/>
            <person name="Larimer J."/>
            <person name="McCowan C."/>
            <person name="Murphy C."/>
            <person name="Neiman D."/>
            <person name="Pearson M."/>
            <person name="Priest M."/>
            <person name="Roberts A."/>
            <person name="Saif S."/>
            <person name="Shea T."/>
            <person name="Sisk P."/>
            <person name="Sykes S."/>
            <person name="Wortman J."/>
            <person name="Nusbaum C."/>
            <person name="Birren B."/>
        </authorList>
    </citation>
    <scope>NUCLEOTIDE SEQUENCE [LARGE SCALE GENOMIC DNA]</scope>
    <source>
        <strain evidence="18">PRA339</strain>
    </source>
</reference>
<evidence type="ECO:0000256" key="6">
    <source>
        <dbReference type="ARBA" id="ARBA00022884"/>
    </source>
</evidence>
<keyword evidence="8 15" id="KW-0689">Ribosomal protein</keyword>
<dbReference type="GO" id="GO:0003723">
    <property type="term" value="F:RNA binding"/>
    <property type="evidence" value="ECO:0007669"/>
    <property type="project" value="UniProtKB-KW"/>
</dbReference>
<dbReference type="PANTHER" id="PTHR10744:SF9">
    <property type="entry name" value="40S RIBOSOMAL PROTEIN S11-RELATED"/>
    <property type="match status" value="1"/>
</dbReference>
<evidence type="ECO:0000256" key="8">
    <source>
        <dbReference type="ARBA" id="ARBA00022980"/>
    </source>
</evidence>
<keyword evidence="4" id="KW-0963">Cytoplasm</keyword>
<dbReference type="GO" id="GO:0022627">
    <property type="term" value="C:cytosolic small ribosomal subunit"/>
    <property type="evidence" value="ECO:0007669"/>
    <property type="project" value="TreeGrafter"/>
</dbReference>
<evidence type="ECO:0000256" key="5">
    <source>
        <dbReference type="ARBA" id="ARBA00022553"/>
    </source>
</evidence>
<evidence type="ECO:0000313" key="17">
    <source>
        <dbReference type="EMBL" id="KCZ81414.1"/>
    </source>
</evidence>
<evidence type="ECO:0000256" key="9">
    <source>
        <dbReference type="ARBA" id="ARBA00022990"/>
    </source>
</evidence>
<keyword evidence="12" id="KW-0449">Lipoprotein</keyword>
<evidence type="ECO:0000256" key="10">
    <source>
        <dbReference type="ARBA" id="ARBA00023139"/>
    </source>
</evidence>
<sequence>MQEITRKDKTFPQQSQAKYIVNKEQKRHVKNIGLGFVAPQTAINGTYIDKKCPFTGNVSIRGRILKGEVYKMKQERTIVVRKNYFHYVPKYKRYERRNSKFSVHLSPCFLGLVNVGDIVTIAETRPLSKTKRFVVVDYQSKKKRDDDFIEFNEI</sequence>
<dbReference type="OrthoDB" id="10254436at2759"/>
<evidence type="ECO:0000256" key="13">
    <source>
        <dbReference type="ARBA" id="ARBA00035164"/>
    </source>
</evidence>
<dbReference type="Pfam" id="PF00366">
    <property type="entry name" value="Ribosomal_S17"/>
    <property type="match status" value="1"/>
</dbReference>
<evidence type="ECO:0000256" key="3">
    <source>
        <dbReference type="ARBA" id="ARBA00022481"/>
    </source>
</evidence>
<keyword evidence="9" id="KW-0007">Acetylation</keyword>
<dbReference type="EMBL" id="KK365143">
    <property type="protein sequence ID" value="KCZ81414.1"/>
    <property type="molecule type" value="Genomic_DNA"/>
</dbReference>
<evidence type="ECO:0000256" key="7">
    <source>
        <dbReference type="ARBA" id="ARBA00022934"/>
    </source>
</evidence>
<dbReference type="SUPFAM" id="SSF50249">
    <property type="entry name" value="Nucleic acid-binding proteins"/>
    <property type="match status" value="1"/>
</dbReference>
<dbReference type="STRING" id="1288291.A0A059F332"/>
<dbReference type="PROSITE" id="PS00056">
    <property type="entry name" value="RIBOSOMAL_S17"/>
    <property type="match status" value="1"/>
</dbReference>
<keyword evidence="11 15" id="KW-0687">Ribonucleoprotein</keyword>
<evidence type="ECO:0000256" key="14">
    <source>
        <dbReference type="ARBA" id="ARBA00035471"/>
    </source>
</evidence>
<keyword evidence="5" id="KW-0597">Phosphoprotein</keyword>
<proteinExistence type="inferred from homology"/>
<dbReference type="InterPro" id="IPR012340">
    <property type="entry name" value="NA-bd_OB-fold"/>
</dbReference>
<dbReference type="InterPro" id="IPR019979">
    <property type="entry name" value="Ribosomal_uS17_CS"/>
</dbReference>
<dbReference type="VEuPathDB" id="MicrosporidiaDB:H312_01169"/>
<dbReference type="NCBIfam" id="TIGR03630">
    <property type="entry name" value="uS17_arch"/>
    <property type="match status" value="1"/>
</dbReference>
<evidence type="ECO:0000259" key="16">
    <source>
        <dbReference type="Pfam" id="PF16205"/>
    </source>
</evidence>
<dbReference type="InterPro" id="IPR000266">
    <property type="entry name" value="Ribosomal_uS17"/>
</dbReference>
<dbReference type="GO" id="GO:0006412">
    <property type="term" value="P:translation"/>
    <property type="evidence" value="ECO:0007669"/>
    <property type="project" value="InterPro"/>
</dbReference>
<dbReference type="InterPro" id="IPR032440">
    <property type="entry name" value="Ribosomal_uS17_N"/>
</dbReference>
<keyword evidence="10" id="KW-0564">Palmitate</keyword>
<keyword evidence="3" id="KW-0488">Methylation</keyword>
<dbReference type="InterPro" id="IPR028333">
    <property type="entry name" value="Ribosomal_uS17_arc/euk"/>
</dbReference>
<dbReference type="NCBIfam" id="NF006345">
    <property type="entry name" value="PRK08572.1"/>
    <property type="match status" value="1"/>
</dbReference>
<keyword evidence="6" id="KW-0694">RNA-binding</keyword>
<evidence type="ECO:0000256" key="1">
    <source>
        <dbReference type="ARBA" id="ARBA00004496"/>
    </source>
</evidence>
<gene>
    <name evidence="17" type="ORF">H312_01169</name>
</gene>
<protein>
    <recommendedName>
        <fullName evidence="13">Small ribosomal subunit protein uS17</fullName>
    </recommendedName>
    <alternativeName>
        <fullName evidence="14">40S ribosomal protein S11</fullName>
    </alternativeName>
</protein>
<keyword evidence="7" id="KW-0164">Citrullination</keyword>
<dbReference type="PANTHER" id="PTHR10744">
    <property type="entry name" value="40S RIBOSOMAL PROTEIN S11 FAMILY MEMBER"/>
    <property type="match status" value="1"/>
</dbReference>
<accession>A0A059F332</accession>
<comment type="similarity">
    <text evidence="2 15">Belongs to the universal ribosomal protein uS17 family.</text>
</comment>
<dbReference type="HOGENOM" id="CLU_073626_0_2_1"/>
<evidence type="ECO:0000256" key="2">
    <source>
        <dbReference type="ARBA" id="ARBA00010254"/>
    </source>
</evidence>
<evidence type="ECO:0000256" key="4">
    <source>
        <dbReference type="ARBA" id="ARBA00022490"/>
    </source>
</evidence>
<evidence type="ECO:0000256" key="15">
    <source>
        <dbReference type="RuleBase" id="RU003872"/>
    </source>
</evidence>
<dbReference type="FunFam" id="2.40.50.1000:FF:000008">
    <property type="entry name" value="40S ribosomal protein S11"/>
    <property type="match status" value="1"/>
</dbReference>